<comment type="caution">
    <text evidence="2">The sequence shown here is derived from an EMBL/GenBank/DDBJ whole genome shotgun (WGS) entry which is preliminary data.</text>
</comment>
<protein>
    <submittedName>
        <fullName evidence="2">Uncharacterized protein</fullName>
    </submittedName>
</protein>
<proteinExistence type="predicted"/>
<evidence type="ECO:0000313" key="3">
    <source>
        <dbReference type="Proteomes" id="UP000704762"/>
    </source>
</evidence>
<name>A0ABS2RHZ8_9ACTN</name>
<keyword evidence="3" id="KW-1185">Reference proteome</keyword>
<feature type="region of interest" description="Disordered" evidence="1">
    <location>
        <begin position="208"/>
        <end position="230"/>
    </location>
</feature>
<evidence type="ECO:0000313" key="2">
    <source>
        <dbReference type="EMBL" id="MBM7798620.1"/>
    </source>
</evidence>
<reference evidence="2 3" key="1">
    <citation type="submission" date="2021-01" db="EMBL/GenBank/DDBJ databases">
        <title>Sequencing the genomes of 1000 actinobacteria strains.</title>
        <authorList>
            <person name="Klenk H.-P."/>
        </authorList>
    </citation>
    <scope>NUCLEOTIDE SEQUENCE [LARGE SCALE GENOMIC DNA]</scope>
    <source>
        <strain evidence="2 3">DSM 18662</strain>
    </source>
</reference>
<sequence length="286" mass="30888">MKLEAVADELYGAAPEEFVELRKQRIAEAREAKDRSLVKAIGALRRPTRSAWLVNLLAREAAEELNELLDLGAALGEAQRRLSGPDLRRLSNQRRAAVEGLVRLAVEIAGRHGHVASDATRQEVSQTLQAALADPDVGELVRTGRVVQAASYGGFGPTDFLSLVPPTPEAEPPEAARAGDQPVAAADDGALRAARSAVTEAEQSYQAAAREAARSSTASEKATATADHLAEEVEKLRDRLRAAEQEEKAAREAARFARKEHQQLQREADQAERALVRARSAMAELN</sequence>
<organism evidence="2 3">
    <name type="scientific">Microlunatus panaciterrae</name>
    <dbReference type="NCBI Taxonomy" id="400768"/>
    <lineage>
        <taxon>Bacteria</taxon>
        <taxon>Bacillati</taxon>
        <taxon>Actinomycetota</taxon>
        <taxon>Actinomycetes</taxon>
        <taxon>Propionibacteriales</taxon>
        <taxon>Propionibacteriaceae</taxon>
        <taxon>Microlunatus</taxon>
    </lineage>
</organism>
<accession>A0ABS2RHZ8</accession>
<gene>
    <name evidence="2" type="ORF">JOE57_001541</name>
</gene>
<feature type="compositionally biased region" description="Low complexity" evidence="1">
    <location>
        <begin position="208"/>
        <end position="226"/>
    </location>
</feature>
<dbReference type="EMBL" id="JAFBCF010000001">
    <property type="protein sequence ID" value="MBM7798620.1"/>
    <property type="molecule type" value="Genomic_DNA"/>
</dbReference>
<feature type="region of interest" description="Disordered" evidence="1">
    <location>
        <begin position="243"/>
        <end position="272"/>
    </location>
</feature>
<evidence type="ECO:0000256" key="1">
    <source>
        <dbReference type="SAM" id="MobiDB-lite"/>
    </source>
</evidence>
<dbReference type="RefSeq" id="WP_204917143.1">
    <property type="nucleotide sequence ID" value="NZ_BAAAQP010000002.1"/>
</dbReference>
<dbReference type="Proteomes" id="UP000704762">
    <property type="component" value="Unassembled WGS sequence"/>
</dbReference>